<dbReference type="EMBL" id="WNKW01000002">
    <property type="protein sequence ID" value="MTW33386.1"/>
    <property type="molecule type" value="Genomic_DNA"/>
</dbReference>
<evidence type="ECO:0000259" key="6">
    <source>
        <dbReference type="Pfam" id="PF04932"/>
    </source>
</evidence>
<dbReference type="Proteomes" id="UP000735592">
    <property type="component" value="Unassembled WGS sequence"/>
</dbReference>
<comment type="caution">
    <text evidence="7">The sequence shown here is derived from an EMBL/GenBank/DDBJ whole genome shotgun (WGS) entry which is preliminary data.</text>
</comment>
<feature type="transmembrane region" description="Helical" evidence="5">
    <location>
        <begin position="422"/>
        <end position="440"/>
    </location>
</feature>
<sequence length="496" mass="53746">MSGTKHILFIAGFLLFAILLGMLVGLGAGVPLIALVVLVCGLIATMVDFRVGVILVVIMMPLAATVLMPRQLLGIPGFTPLNIVLAGTLGAALLAGIVGRRWLAPIPWRLFLPIIALLSLGAVIGMGKVPNIAPHYYLTTPTLYTTAKAYLVAELIKPMLILVAVWLLCAAVAQSEKPQRWVALVGFSIVMLPILVFLVAGLSGLSLREMATPAARTFLNATGLHANELAVELLPAYAAALFMFPSYRSLNAKIWGAAVMGATVLALVLTFSRAAFLGVILVTFAFFFLRGSYRYIFAGVLVFAVVAAVLPDSIIERATTGMGQKGTIGAHNDPLTAGRVRGIWLPLLPDVARHPILGDGTNSILWSTPARQGLIVEGHPHNAYLRLVKDHGIVGIPLIVYFLLQVWRLYRRLARDETQTPLVRAYFNGMSVALVVFFVQCMSGTRLIFELLHVFYWLAIAIGLGLEARKQRVAQLAEREVAPQWHQASKMLRPIA</sequence>
<name>A0ABW9SML3_9BURK</name>
<gene>
    <name evidence="7" type="ORF">GM655_11170</name>
</gene>
<dbReference type="PANTHER" id="PTHR37422:SF13">
    <property type="entry name" value="LIPOPOLYSACCHARIDE BIOSYNTHESIS PROTEIN PA4999-RELATED"/>
    <property type="match status" value="1"/>
</dbReference>
<keyword evidence="4 5" id="KW-0472">Membrane</keyword>
<accession>A0ABW9SML3</accession>
<feature type="transmembrane region" description="Helical" evidence="5">
    <location>
        <begin position="149"/>
        <end position="169"/>
    </location>
</feature>
<feature type="transmembrane region" description="Helical" evidence="5">
    <location>
        <begin position="80"/>
        <end position="98"/>
    </location>
</feature>
<feature type="transmembrane region" description="Helical" evidence="5">
    <location>
        <begin position="181"/>
        <end position="204"/>
    </location>
</feature>
<evidence type="ECO:0000256" key="5">
    <source>
        <dbReference type="SAM" id="Phobius"/>
    </source>
</evidence>
<keyword evidence="2 5" id="KW-0812">Transmembrane</keyword>
<feature type="transmembrane region" description="Helical" evidence="5">
    <location>
        <begin position="295"/>
        <end position="315"/>
    </location>
</feature>
<keyword evidence="8" id="KW-1185">Reference proteome</keyword>
<feature type="transmembrane region" description="Helical" evidence="5">
    <location>
        <begin position="51"/>
        <end position="68"/>
    </location>
</feature>
<evidence type="ECO:0000313" key="7">
    <source>
        <dbReference type="EMBL" id="MTW33386.1"/>
    </source>
</evidence>
<evidence type="ECO:0000256" key="3">
    <source>
        <dbReference type="ARBA" id="ARBA00022989"/>
    </source>
</evidence>
<evidence type="ECO:0000256" key="1">
    <source>
        <dbReference type="ARBA" id="ARBA00004141"/>
    </source>
</evidence>
<proteinExistence type="predicted"/>
<reference evidence="7 8" key="1">
    <citation type="submission" date="2019-11" db="EMBL/GenBank/DDBJ databases">
        <title>Type strains purchased from KCTC, JCM and DSMZ.</title>
        <authorList>
            <person name="Lu H."/>
        </authorList>
    </citation>
    <scope>NUCLEOTIDE SEQUENCE [LARGE SCALE GENOMIC DNA]</scope>
    <source>
        <strain evidence="7 8">DSM 103461</strain>
    </source>
</reference>
<feature type="transmembrane region" description="Helical" evidence="5">
    <location>
        <begin position="256"/>
        <end position="289"/>
    </location>
</feature>
<dbReference type="PANTHER" id="PTHR37422">
    <property type="entry name" value="TEICHURONIC ACID BIOSYNTHESIS PROTEIN TUAE"/>
    <property type="match status" value="1"/>
</dbReference>
<dbReference type="InterPro" id="IPR007016">
    <property type="entry name" value="O-antigen_ligase-rel_domated"/>
</dbReference>
<keyword evidence="3 5" id="KW-1133">Transmembrane helix</keyword>
<feature type="domain" description="O-antigen ligase-related" evidence="6">
    <location>
        <begin position="260"/>
        <end position="398"/>
    </location>
</feature>
<evidence type="ECO:0000313" key="8">
    <source>
        <dbReference type="Proteomes" id="UP000735592"/>
    </source>
</evidence>
<dbReference type="InterPro" id="IPR051533">
    <property type="entry name" value="WaaL-like"/>
</dbReference>
<dbReference type="RefSeq" id="WP_155434723.1">
    <property type="nucleotide sequence ID" value="NZ_JBHLXK010000004.1"/>
</dbReference>
<feature type="transmembrane region" description="Helical" evidence="5">
    <location>
        <begin position="6"/>
        <end position="39"/>
    </location>
</feature>
<protein>
    <recommendedName>
        <fullName evidence="6">O-antigen ligase-related domain-containing protein</fullName>
    </recommendedName>
</protein>
<feature type="transmembrane region" description="Helical" evidence="5">
    <location>
        <begin position="110"/>
        <end position="129"/>
    </location>
</feature>
<evidence type="ECO:0000256" key="4">
    <source>
        <dbReference type="ARBA" id="ARBA00023136"/>
    </source>
</evidence>
<feature type="transmembrane region" description="Helical" evidence="5">
    <location>
        <begin position="447"/>
        <end position="466"/>
    </location>
</feature>
<feature type="transmembrane region" description="Helical" evidence="5">
    <location>
        <begin position="392"/>
        <end position="410"/>
    </location>
</feature>
<dbReference type="Pfam" id="PF04932">
    <property type="entry name" value="Wzy_C"/>
    <property type="match status" value="1"/>
</dbReference>
<evidence type="ECO:0000256" key="2">
    <source>
        <dbReference type="ARBA" id="ARBA00022692"/>
    </source>
</evidence>
<comment type="subcellular location">
    <subcellularLocation>
        <location evidence="1">Membrane</location>
        <topology evidence="1">Multi-pass membrane protein</topology>
    </subcellularLocation>
</comment>
<organism evidence="7 8">
    <name type="scientific">Pseudoduganella danionis</name>
    <dbReference type="NCBI Taxonomy" id="1890295"/>
    <lineage>
        <taxon>Bacteria</taxon>
        <taxon>Pseudomonadati</taxon>
        <taxon>Pseudomonadota</taxon>
        <taxon>Betaproteobacteria</taxon>
        <taxon>Burkholderiales</taxon>
        <taxon>Oxalobacteraceae</taxon>
        <taxon>Telluria group</taxon>
        <taxon>Pseudoduganella</taxon>
    </lineage>
</organism>